<dbReference type="Pfam" id="PF20700">
    <property type="entry name" value="Mutator"/>
    <property type="match status" value="1"/>
</dbReference>
<evidence type="ECO:0000313" key="3">
    <source>
        <dbReference type="EMBL" id="CAB3241892.1"/>
    </source>
</evidence>
<dbReference type="Proteomes" id="UP000494256">
    <property type="component" value="Unassembled WGS sequence"/>
</dbReference>
<evidence type="ECO:0000313" key="4">
    <source>
        <dbReference type="Proteomes" id="UP000494256"/>
    </source>
</evidence>
<accession>A0A8S1A6I4</accession>
<feature type="domain" description="Mutator-like transposase" evidence="2">
    <location>
        <begin position="62"/>
        <end position="148"/>
    </location>
</feature>
<reference evidence="3 4" key="1">
    <citation type="submission" date="2020-04" db="EMBL/GenBank/DDBJ databases">
        <authorList>
            <person name="Wallbank WR R."/>
            <person name="Pardo Diaz C."/>
            <person name="Kozak K."/>
            <person name="Martin S."/>
            <person name="Jiggins C."/>
            <person name="Moest M."/>
            <person name="Warren A I."/>
            <person name="Byers J.R.P. K."/>
            <person name="Montejo-Kovacevich G."/>
            <person name="Yen C E."/>
        </authorList>
    </citation>
    <scope>NUCLEOTIDE SEQUENCE [LARGE SCALE GENOMIC DNA]</scope>
</reference>
<protein>
    <recommendedName>
        <fullName evidence="2">Mutator-like transposase domain-containing protein</fullName>
    </recommendedName>
</protein>
<organism evidence="3 4">
    <name type="scientific">Arctia plantaginis</name>
    <name type="common">Wood tiger moth</name>
    <name type="synonym">Phalaena plantaginis</name>
    <dbReference type="NCBI Taxonomy" id="874455"/>
    <lineage>
        <taxon>Eukaryota</taxon>
        <taxon>Metazoa</taxon>
        <taxon>Ecdysozoa</taxon>
        <taxon>Arthropoda</taxon>
        <taxon>Hexapoda</taxon>
        <taxon>Insecta</taxon>
        <taxon>Pterygota</taxon>
        <taxon>Neoptera</taxon>
        <taxon>Endopterygota</taxon>
        <taxon>Lepidoptera</taxon>
        <taxon>Glossata</taxon>
        <taxon>Ditrysia</taxon>
        <taxon>Noctuoidea</taxon>
        <taxon>Erebidae</taxon>
        <taxon>Arctiinae</taxon>
        <taxon>Arctia</taxon>
    </lineage>
</organism>
<comment type="caution">
    <text evidence="3">The sequence shown here is derived from an EMBL/GenBank/DDBJ whole genome shotgun (WGS) entry which is preliminary data.</text>
</comment>
<dbReference type="OrthoDB" id="25818at2759"/>
<feature type="compositionally biased region" description="Basic residues" evidence="1">
    <location>
        <begin position="18"/>
        <end position="29"/>
    </location>
</feature>
<dbReference type="AlphaFoldDB" id="A0A8S1A6I4"/>
<proteinExistence type="predicted"/>
<name>A0A8S1A6I4_ARCPL</name>
<dbReference type="InterPro" id="IPR049012">
    <property type="entry name" value="Mutator_transp_dom"/>
</dbReference>
<gene>
    <name evidence="3" type="ORF">APLA_LOCUS9661</name>
</gene>
<dbReference type="EMBL" id="CADEBD010000311">
    <property type="protein sequence ID" value="CAB3241892.1"/>
    <property type="molecule type" value="Genomic_DNA"/>
</dbReference>
<feature type="region of interest" description="Disordered" evidence="1">
    <location>
        <begin position="1"/>
        <end position="29"/>
    </location>
</feature>
<evidence type="ECO:0000259" key="2">
    <source>
        <dbReference type="Pfam" id="PF20700"/>
    </source>
</evidence>
<sequence length="168" mass="19251">MGDRVYLGKKGTKTAYPTRRRSGGMKRRPLNQYECESDEQGVSASAKKLKGNEEFDVNSQFGYRIINFCAVLSVIAQHVKCKTCGSDIEFRERSLRGLGFKIVIACPKCPNVDIPSSKFIRNAHEINRRIVLAMRLIGIGLQGIKKFARSWICRSQFFIHFMINWSRR</sequence>
<evidence type="ECO:0000256" key="1">
    <source>
        <dbReference type="SAM" id="MobiDB-lite"/>
    </source>
</evidence>